<organism evidence="15 16">
    <name type="scientific">Azospirillum argentinense</name>
    <dbReference type="NCBI Taxonomy" id="2970906"/>
    <lineage>
        <taxon>Bacteria</taxon>
        <taxon>Pseudomonadati</taxon>
        <taxon>Pseudomonadota</taxon>
        <taxon>Alphaproteobacteria</taxon>
        <taxon>Rhodospirillales</taxon>
        <taxon>Azospirillaceae</taxon>
        <taxon>Azospirillum</taxon>
    </lineage>
</organism>
<dbReference type="GO" id="GO:0005524">
    <property type="term" value="F:ATP binding"/>
    <property type="evidence" value="ECO:0007669"/>
    <property type="project" value="UniProtKB-UniRule"/>
</dbReference>
<keyword evidence="9 12" id="KW-0511">Multifunctional enzyme</keyword>
<dbReference type="Pfam" id="PF00294">
    <property type="entry name" value="PfkB"/>
    <property type="match status" value="1"/>
</dbReference>
<dbReference type="UniPathway" id="UPA00958"/>
<dbReference type="GO" id="GO:0009244">
    <property type="term" value="P:lipopolysaccharide core region biosynthetic process"/>
    <property type="evidence" value="ECO:0007669"/>
    <property type="project" value="UniProtKB-UniPathway"/>
</dbReference>
<feature type="binding site" evidence="12">
    <location>
        <begin position="201"/>
        <end position="204"/>
    </location>
    <ligand>
        <name>ATP</name>
        <dbReference type="ChEBI" id="CHEBI:30616"/>
    </ligand>
</feature>
<dbReference type="GO" id="GO:0033785">
    <property type="term" value="F:heptose 7-phosphate kinase activity"/>
    <property type="evidence" value="ECO:0007669"/>
    <property type="project" value="UniProtKB-UniRule"/>
</dbReference>
<dbReference type="KEGG" id="abq:ABAZ39_02040"/>
<dbReference type="NCBIfam" id="TIGR00125">
    <property type="entry name" value="cyt_tran_rel"/>
    <property type="match status" value="1"/>
</dbReference>
<keyword evidence="10 12" id="KW-0119">Carbohydrate metabolism</keyword>
<keyword evidence="5 12" id="KW-0548">Nucleotidyltransferase</keyword>
<dbReference type="PROSITE" id="PS00583">
    <property type="entry name" value="PFKB_KINASES_1"/>
    <property type="match status" value="1"/>
</dbReference>
<evidence type="ECO:0000256" key="3">
    <source>
        <dbReference type="ARBA" id="ARBA00004713"/>
    </source>
</evidence>
<dbReference type="InterPro" id="IPR002173">
    <property type="entry name" value="Carboh/pur_kinase_PfkB_CS"/>
</dbReference>
<dbReference type="HAMAP" id="MF_01603">
    <property type="entry name" value="HldE"/>
    <property type="match status" value="1"/>
</dbReference>
<dbReference type="SUPFAM" id="SSF53613">
    <property type="entry name" value="Ribokinase-like"/>
    <property type="match status" value="1"/>
</dbReference>
<dbReference type="GO" id="GO:0097171">
    <property type="term" value="P:ADP-L-glycero-beta-D-manno-heptose biosynthetic process"/>
    <property type="evidence" value="ECO:0007669"/>
    <property type="project" value="UniProtKB-UniPathway"/>
</dbReference>
<sequence>MSDLARHIDSLSRASVLCVGDVMLDRFIYGSVDRVSPEAPIPVLRIERETAMLGGAGNVAANVMALGAGCRFVSVVGEDAAGLELVRLVAKETGDGGGLVAEPGRQTTVKTRFIGGRQQLLRADAETIAAIASEEEVMVAARTGLLTVGAVILSDYGKGVLTDALVAQLIQAAREAGVPVVVDPKGDDFGRYRGASVITPNRKELIQATGMPADSDAEVEAACRFLLETCGIDAVVATRSERGMSVVTRNGATHLPANAREVFDVSGAGDTVVATLTSALSVGVELTDAARLANLAAGIVVGKVGTAVVRAPELLSALHEQEWRSGEEKVDTLEQAVERAARWRARGKRVGFTNGCFDLLHPGHISLLNQAKAACDVLVVGLNSDASVKRLKGETRPVQTETARATVLASLACVDLVVIFGEDTPEELIRALRPDVLVKGADYTVATVVGAGFVQSYGGKVVLADLVDGQSTTNTIKRMQR</sequence>
<evidence type="ECO:0000256" key="10">
    <source>
        <dbReference type="ARBA" id="ARBA00023277"/>
    </source>
</evidence>
<dbReference type="NCBIfam" id="TIGR02198">
    <property type="entry name" value="rfaE_dom_I"/>
    <property type="match status" value="1"/>
</dbReference>
<dbReference type="Gene3D" id="3.40.1190.20">
    <property type="match status" value="1"/>
</dbReference>
<dbReference type="UniPathway" id="UPA00356">
    <property type="reaction ID" value="UER00437"/>
</dbReference>
<evidence type="ECO:0000256" key="5">
    <source>
        <dbReference type="ARBA" id="ARBA00022695"/>
    </source>
</evidence>
<dbReference type="InterPro" id="IPR011611">
    <property type="entry name" value="PfkB_dom"/>
</dbReference>
<comment type="catalytic activity">
    <reaction evidence="11 12">
        <text>D-glycero-beta-D-manno-heptose 1-phosphate + ATP + H(+) = ADP-D-glycero-beta-D-manno-heptose + diphosphate</text>
        <dbReference type="Rhea" id="RHEA:27465"/>
        <dbReference type="ChEBI" id="CHEBI:15378"/>
        <dbReference type="ChEBI" id="CHEBI:30616"/>
        <dbReference type="ChEBI" id="CHEBI:33019"/>
        <dbReference type="ChEBI" id="CHEBI:59967"/>
        <dbReference type="ChEBI" id="CHEBI:61593"/>
        <dbReference type="EC" id="2.7.7.70"/>
    </reaction>
</comment>
<comment type="similarity">
    <text evidence="12">In the N-terminal section; belongs to the carbohydrate kinase PfkB family.</text>
</comment>
<dbReference type="Proteomes" id="UP000027186">
    <property type="component" value="Chromosome"/>
</dbReference>
<dbReference type="CDD" id="cd01172">
    <property type="entry name" value="RfaE_like"/>
    <property type="match status" value="1"/>
</dbReference>
<feature type="region of interest" description="Cytidylyltransferase" evidence="12">
    <location>
        <begin position="352"/>
        <end position="481"/>
    </location>
</feature>
<comment type="catalytic activity">
    <reaction evidence="12">
        <text>D-glycero-beta-D-manno-heptose 7-phosphate + ATP = D-glycero-beta-D-manno-heptose 1,7-bisphosphate + ADP + H(+)</text>
        <dbReference type="Rhea" id="RHEA:27473"/>
        <dbReference type="ChEBI" id="CHEBI:15378"/>
        <dbReference type="ChEBI" id="CHEBI:30616"/>
        <dbReference type="ChEBI" id="CHEBI:60204"/>
        <dbReference type="ChEBI" id="CHEBI:60208"/>
        <dbReference type="ChEBI" id="CHEBI:456216"/>
        <dbReference type="EC" id="2.7.1.167"/>
    </reaction>
</comment>
<proteinExistence type="inferred from homology"/>
<dbReference type="FunFam" id="3.40.1190.20:FF:000002">
    <property type="entry name" value="Bifunctional protein HldE"/>
    <property type="match status" value="1"/>
</dbReference>
<dbReference type="GO" id="GO:0016773">
    <property type="term" value="F:phosphotransferase activity, alcohol group as acceptor"/>
    <property type="evidence" value="ECO:0007669"/>
    <property type="project" value="InterPro"/>
</dbReference>
<protein>
    <recommendedName>
        <fullName evidence="12">Bifunctional protein HldE</fullName>
    </recommendedName>
    <domain>
        <recommendedName>
            <fullName evidence="12">D-beta-D-heptose 7-phosphate kinase</fullName>
            <ecNumber evidence="12">2.7.1.167</ecNumber>
        </recommendedName>
        <alternativeName>
            <fullName evidence="12">D-beta-D-heptose 7-phosphotransferase</fullName>
        </alternativeName>
        <alternativeName>
            <fullName evidence="12">D-glycero-beta-D-manno-heptose-7-phosphate kinase</fullName>
        </alternativeName>
    </domain>
    <domain>
        <recommendedName>
            <fullName evidence="12">D-beta-D-heptose 1-phosphate adenylyltransferase</fullName>
            <ecNumber evidence="12">2.7.7.70</ecNumber>
        </recommendedName>
        <alternativeName>
            <fullName evidence="12">D-glycero-beta-D-manno-heptose 1-phosphate adenylyltransferase</fullName>
        </alternativeName>
    </domain>
</protein>
<dbReference type="InterPro" id="IPR011913">
    <property type="entry name" value="RfaE_dom_I"/>
</dbReference>
<feature type="domain" description="Carbohydrate kinase PfkB" evidence="13">
    <location>
        <begin position="14"/>
        <end position="307"/>
    </location>
</feature>
<dbReference type="RefSeq" id="WP_038526213.1">
    <property type="nucleotide sequence ID" value="NZ_CP007793.1"/>
</dbReference>
<dbReference type="EMBL" id="CP007793">
    <property type="protein sequence ID" value="AIB10818.1"/>
    <property type="molecule type" value="Genomic_DNA"/>
</dbReference>
<reference evidence="15 16" key="1">
    <citation type="journal article" date="2014" name="Genome Announc.">
        <title>Complete Genome Sequence of the Model Rhizosphere Strain Azospirillum brasilense Az39, Successfully Applied in Agriculture.</title>
        <authorList>
            <person name="Rivera D."/>
            <person name="Revale S."/>
            <person name="Molina R."/>
            <person name="Gualpa J."/>
            <person name="Puente M."/>
            <person name="Maroniche G."/>
            <person name="Paris G."/>
            <person name="Baker D."/>
            <person name="Clavijo B."/>
            <person name="McLay K."/>
            <person name="Spaepen S."/>
            <person name="Perticari A."/>
            <person name="Vazquez M."/>
            <person name="Wisniewski-Dye F."/>
            <person name="Watkins C."/>
            <person name="Martinez-Abarca F."/>
            <person name="Vanderleyden J."/>
            <person name="Cassan F."/>
        </authorList>
    </citation>
    <scope>NUCLEOTIDE SEQUENCE [LARGE SCALE GENOMIC DNA]</scope>
    <source>
        <strain evidence="15 16">Az39</strain>
    </source>
</reference>
<comment type="function">
    <text evidence="1 12">Catalyzes the phosphorylation of D-glycero-D-manno-heptose 7-phosphate at the C-1 position to selectively form D-glycero-beta-D-manno-heptose-1,7-bisphosphate.</text>
</comment>
<dbReference type="PANTHER" id="PTHR46969:SF1">
    <property type="entry name" value="BIFUNCTIONAL PROTEIN HLDE"/>
    <property type="match status" value="1"/>
</dbReference>
<dbReference type="Pfam" id="PF01467">
    <property type="entry name" value="CTP_transf_like"/>
    <property type="match status" value="1"/>
</dbReference>
<comment type="similarity">
    <text evidence="12">In the C-terminal section; belongs to the cytidylyltransferase family.</text>
</comment>
<dbReference type="Gene3D" id="3.40.50.620">
    <property type="entry name" value="HUPs"/>
    <property type="match status" value="1"/>
</dbReference>
<feature type="active site" evidence="12">
    <location>
        <position position="270"/>
    </location>
</feature>
<keyword evidence="4 12" id="KW-0808">Transferase</keyword>
<evidence type="ECO:0000256" key="8">
    <source>
        <dbReference type="ARBA" id="ARBA00022840"/>
    </source>
</evidence>
<dbReference type="GO" id="GO:0005829">
    <property type="term" value="C:cytosol"/>
    <property type="evidence" value="ECO:0007669"/>
    <property type="project" value="TreeGrafter"/>
</dbReference>
<comment type="pathway">
    <text evidence="3">Bacterial outer membrane biogenesis; LPS core biosynthesis.</text>
</comment>
<evidence type="ECO:0000313" key="16">
    <source>
        <dbReference type="Proteomes" id="UP000027186"/>
    </source>
</evidence>
<comment type="subunit">
    <text evidence="12">Homodimer.</text>
</comment>
<accession>A0A060DII6</accession>
<evidence type="ECO:0000256" key="4">
    <source>
        <dbReference type="ARBA" id="ARBA00022679"/>
    </source>
</evidence>
<feature type="domain" description="Cytidyltransferase-like" evidence="14">
    <location>
        <begin position="352"/>
        <end position="446"/>
    </location>
</feature>
<comment type="pathway">
    <text evidence="12">Nucleotide-sugar biosynthesis; ADP-L-glycero-beta-D-manno-heptose biosynthesis; ADP-L-glycero-beta-D-manno-heptose from D-glycero-beta-D-manno-heptose 7-phosphate: step 1/4.</text>
</comment>
<dbReference type="InterPro" id="IPR011914">
    <property type="entry name" value="RfaE_dom_II"/>
</dbReference>
<keyword evidence="8 12" id="KW-0067">ATP-binding</keyword>
<evidence type="ECO:0000313" key="15">
    <source>
        <dbReference type="EMBL" id="AIB10818.1"/>
    </source>
</evidence>
<evidence type="ECO:0000256" key="1">
    <source>
        <dbReference type="ARBA" id="ARBA00002319"/>
    </source>
</evidence>
<keyword evidence="7 12" id="KW-0418">Kinase</keyword>
<dbReference type="GO" id="GO:0033786">
    <property type="term" value="F:heptose-1-phosphate adenylyltransferase activity"/>
    <property type="evidence" value="ECO:0007669"/>
    <property type="project" value="UniProtKB-UniRule"/>
</dbReference>
<evidence type="ECO:0000259" key="14">
    <source>
        <dbReference type="Pfam" id="PF01467"/>
    </source>
</evidence>
<name>A0A060DII6_9PROT</name>
<comment type="function">
    <text evidence="2 12">Catalyzes the ADP transfer from ATP to D-glycero-beta-D-manno-heptose 1-phosphate, yielding ADP-D-glycero-beta-D-manno-heptose.</text>
</comment>
<dbReference type="NCBIfam" id="TIGR02199">
    <property type="entry name" value="rfaE_dom_II"/>
    <property type="match status" value="1"/>
</dbReference>
<evidence type="ECO:0000256" key="6">
    <source>
        <dbReference type="ARBA" id="ARBA00022741"/>
    </source>
</evidence>
<dbReference type="PANTHER" id="PTHR46969">
    <property type="entry name" value="BIFUNCTIONAL PROTEIN HLDE"/>
    <property type="match status" value="1"/>
</dbReference>
<dbReference type="InterPro" id="IPR029056">
    <property type="entry name" value="Ribokinase-like"/>
</dbReference>
<dbReference type="InterPro" id="IPR004821">
    <property type="entry name" value="Cyt_trans-like"/>
</dbReference>
<dbReference type="SUPFAM" id="SSF52374">
    <property type="entry name" value="Nucleotidylyl transferase"/>
    <property type="match status" value="1"/>
</dbReference>
<dbReference type="AlphaFoldDB" id="A0A060DII6"/>
<comment type="pathway">
    <text evidence="12">Nucleotide-sugar biosynthesis; ADP-L-glycero-beta-D-manno-heptose biosynthesis; ADP-L-glycero-beta-D-manno-heptose from D-glycero-beta-D-manno-heptose 7-phosphate: step 3/4.</text>
</comment>
<evidence type="ECO:0000256" key="11">
    <source>
        <dbReference type="ARBA" id="ARBA00047428"/>
    </source>
</evidence>
<keyword evidence="6 12" id="KW-0547">Nucleotide-binding</keyword>
<dbReference type="InterPro" id="IPR014729">
    <property type="entry name" value="Rossmann-like_a/b/a_fold"/>
</dbReference>
<evidence type="ECO:0000256" key="12">
    <source>
        <dbReference type="HAMAP-Rule" id="MF_01603"/>
    </source>
</evidence>
<evidence type="ECO:0000256" key="9">
    <source>
        <dbReference type="ARBA" id="ARBA00023268"/>
    </source>
</evidence>
<evidence type="ECO:0000256" key="2">
    <source>
        <dbReference type="ARBA" id="ARBA00003753"/>
    </source>
</evidence>
<dbReference type="EC" id="2.7.7.70" evidence="12"/>
<feature type="region of interest" description="Ribokinase" evidence="12">
    <location>
        <begin position="1"/>
        <end position="324"/>
    </location>
</feature>
<dbReference type="EC" id="2.7.1.167" evidence="12"/>
<gene>
    <name evidence="12" type="primary">hldE</name>
    <name evidence="15" type="ORF">ABAZ39_02040</name>
</gene>
<evidence type="ECO:0000256" key="7">
    <source>
        <dbReference type="ARBA" id="ARBA00022777"/>
    </source>
</evidence>
<dbReference type="InterPro" id="IPR023030">
    <property type="entry name" value="Bifunc_HldE"/>
</dbReference>
<evidence type="ECO:0000259" key="13">
    <source>
        <dbReference type="Pfam" id="PF00294"/>
    </source>
</evidence>